<dbReference type="Proteomes" id="UP000249248">
    <property type="component" value="Unassembled WGS sequence"/>
</dbReference>
<evidence type="ECO:0000313" key="2">
    <source>
        <dbReference type="EMBL" id="PZE18738.1"/>
    </source>
</evidence>
<feature type="chain" id="PRO_5016057183" evidence="1">
    <location>
        <begin position="23"/>
        <end position="199"/>
    </location>
</feature>
<accession>A0A2W1NVC8</accession>
<feature type="signal peptide" evidence="1">
    <location>
        <begin position="1"/>
        <end position="22"/>
    </location>
</feature>
<keyword evidence="3" id="KW-1185">Reference proteome</keyword>
<proteinExistence type="predicted"/>
<organism evidence="2 3">
    <name type="scientific">Putridiphycobacter roseus</name>
    <dbReference type="NCBI Taxonomy" id="2219161"/>
    <lineage>
        <taxon>Bacteria</taxon>
        <taxon>Pseudomonadati</taxon>
        <taxon>Bacteroidota</taxon>
        <taxon>Flavobacteriia</taxon>
        <taxon>Flavobacteriales</taxon>
        <taxon>Crocinitomicaceae</taxon>
        <taxon>Putridiphycobacter</taxon>
    </lineage>
</organism>
<comment type="caution">
    <text evidence="2">The sequence shown here is derived from an EMBL/GenBank/DDBJ whole genome shotgun (WGS) entry which is preliminary data.</text>
</comment>
<evidence type="ECO:0000256" key="1">
    <source>
        <dbReference type="SAM" id="SignalP"/>
    </source>
</evidence>
<protein>
    <submittedName>
        <fullName evidence="2">Uncharacterized protein</fullName>
    </submittedName>
</protein>
<name>A0A2W1NVC8_9FLAO</name>
<dbReference type="AlphaFoldDB" id="A0A2W1NVC8"/>
<dbReference type="RefSeq" id="WP_111061639.1">
    <property type="nucleotide sequence ID" value="NZ_JBHUCU010000007.1"/>
</dbReference>
<reference evidence="2 3" key="1">
    <citation type="submission" date="2018-06" db="EMBL/GenBank/DDBJ databases">
        <title>The draft genome sequence of Crocinitomix sp. SM1701.</title>
        <authorList>
            <person name="Zhang X."/>
        </authorList>
    </citation>
    <scope>NUCLEOTIDE SEQUENCE [LARGE SCALE GENOMIC DNA]</scope>
    <source>
        <strain evidence="2 3">SM1701</strain>
    </source>
</reference>
<dbReference type="InterPro" id="IPR045767">
    <property type="entry name" value="DUF6134"/>
</dbReference>
<dbReference type="EMBL" id="QKSB01000001">
    <property type="protein sequence ID" value="PZE18738.1"/>
    <property type="molecule type" value="Genomic_DNA"/>
</dbReference>
<gene>
    <name evidence="2" type="ORF">DNU06_02605</name>
</gene>
<sequence>MRHFIKTVLLAAFFCISSSLYGNTQFYKVFIDGYEAGTSKIVKSILADGSEKIELTSLIDIHILIHIKLKFTGYIIRKNKVLQEGSSTIYNNGSIHSATKISILDDSNYHVLVNDNAKTIAKEKMALTGYDMYYFTPSKIEDVFMLNDAEISKITKLNESTYEIDDDGVKVTYTYNKNEIAKSVKFFHQMYNVEMKLES</sequence>
<keyword evidence="1" id="KW-0732">Signal</keyword>
<evidence type="ECO:0000313" key="3">
    <source>
        <dbReference type="Proteomes" id="UP000249248"/>
    </source>
</evidence>
<dbReference type="Pfam" id="PF19630">
    <property type="entry name" value="DUF6134"/>
    <property type="match status" value="1"/>
</dbReference>